<evidence type="ECO:0000256" key="1">
    <source>
        <dbReference type="SAM" id="MobiDB-lite"/>
    </source>
</evidence>
<sequence length="135" mass="14849">MKLRRHRGYLESVARILCEKETVASVFGAYVLTPPKHAPSVACGRTTFAVTACAASRWPFLAETCIRGPGIVAAGLHPLAADPHTTYHLPFTPKTRSASLRPTRSSSLQDSRHSASRHAPPFPSFRRRVRYSNPV</sequence>
<evidence type="ECO:0000313" key="2">
    <source>
        <dbReference type="EMBL" id="GAT54665.1"/>
    </source>
</evidence>
<organism evidence="2 3">
    <name type="scientific">Mycena chlorophos</name>
    <name type="common">Agaric fungus</name>
    <name type="synonym">Agaricus chlorophos</name>
    <dbReference type="NCBI Taxonomy" id="658473"/>
    <lineage>
        <taxon>Eukaryota</taxon>
        <taxon>Fungi</taxon>
        <taxon>Dikarya</taxon>
        <taxon>Basidiomycota</taxon>
        <taxon>Agaricomycotina</taxon>
        <taxon>Agaricomycetes</taxon>
        <taxon>Agaricomycetidae</taxon>
        <taxon>Agaricales</taxon>
        <taxon>Marasmiineae</taxon>
        <taxon>Mycenaceae</taxon>
        <taxon>Mycena</taxon>
    </lineage>
</organism>
<proteinExistence type="predicted"/>
<accession>A0ABQ0LU72</accession>
<reference evidence="2" key="1">
    <citation type="submission" date="2014-09" db="EMBL/GenBank/DDBJ databases">
        <title>Genome sequence of the luminous mushroom Mycena chlorophos for searching fungal bioluminescence genes.</title>
        <authorList>
            <person name="Tanaka Y."/>
            <person name="Kasuga D."/>
            <person name="Oba Y."/>
            <person name="Hase S."/>
            <person name="Sato K."/>
            <person name="Oba Y."/>
            <person name="Sakakibara Y."/>
        </authorList>
    </citation>
    <scope>NUCLEOTIDE SEQUENCE</scope>
</reference>
<gene>
    <name evidence="2" type="ORF">MCHLO_11501</name>
</gene>
<dbReference type="EMBL" id="DF848738">
    <property type="protein sequence ID" value="GAT54665.1"/>
    <property type="molecule type" value="Genomic_DNA"/>
</dbReference>
<evidence type="ECO:0000313" key="3">
    <source>
        <dbReference type="Proteomes" id="UP000815677"/>
    </source>
</evidence>
<name>A0ABQ0LU72_MYCCL</name>
<keyword evidence="3" id="KW-1185">Reference proteome</keyword>
<dbReference type="Proteomes" id="UP000815677">
    <property type="component" value="Unassembled WGS sequence"/>
</dbReference>
<feature type="compositionally biased region" description="Polar residues" evidence="1">
    <location>
        <begin position="94"/>
        <end position="109"/>
    </location>
</feature>
<feature type="region of interest" description="Disordered" evidence="1">
    <location>
        <begin position="87"/>
        <end position="125"/>
    </location>
</feature>
<protein>
    <submittedName>
        <fullName evidence="2">Uncharacterized protein</fullName>
    </submittedName>
</protein>